<dbReference type="OrthoDB" id="10044938at2759"/>
<dbReference type="InterPro" id="IPR000504">
    <property type="entry name" value="RRM_dom"/>
</dbReference>
<proteinExistence type="predicted"/>
<dbReference type="Pfam" id="PF00076">
    <property type="entry name" value="RRM_1"/>
    <property type="match status" value="1"/>
</dbReference>
<feature type="compositionally biased region" description="Polar residues" evidence="2">
    <location>
        <begin position="920"/>
        <end position="967"/>
    </location>
</feature>
<dbReference type="PROSITE" id="PS50102">
    <property type="entry name" value="RRM"/>
    <property type="match status" value="1"/>
</dbReference>
<dbReference type="EMBL" id="LT553539">
    <property type="protein sequence ID" value="SAM01616.1"/>
    <property type="molecule type" value="Genomic_DNA"/>
</dbReference>
<feature type="compositionally biased region" description="Low complexity" evidence="2">
    <location>
        <begin position="651"/>
        <end position="661"/>
    </location>
</feature>
<evidence type="ECO:0000259" key="3">
    <source>
        <dbReference type="PROSITE" id="PS50102"/>
    </source>
</evidence>
<feature type="compositionally biased region" description="Polar residues" evidence="2">
    <location>
        <begin position="901"/>
        <end position="911"/>
    </location>
</feature>
<feature type="compositionally biased region" description="Basic and acidic residues" evidence="2">
    <location>
        <begin position="622"/>
        <end position="637"/>
    </location>
</feature>
<feature type="region of interest" description="Disordered" evidence="2">
    <location>
        <begin position="512"/>
        <end position="541"/>
    </location>
</feature>
<accession>A0A168P1R8</accession>
<dbReference type="Gene3D" id="3.30.70.330">
    <property type="match status" value="1"/>
</dbReference>
<feature type="compositionally biased region" description="Low complexity" evidence="2">
    <location>
        <begin position="98"/>
        <end position="162"/>
    </location>
</feature>
<feature type="compositionally biased region" description="Basic and acidic residues" evidence="2">
    <location>
        <begin position="290"/>
        <end position="345"/>
    </location>
</feature>
<feature type="compositionally biased region" description="Low complexity" evidence="2">
    <location>
        <begin position="865"/>
        <end position="890"/>
    </location>
</feature>
<dbReference type="GO" id="GO:0003723">
    <property type="term" value="F:RNA binding"/>
    <property type="evidence" value="ECO:0007669"/>
    <property type="project" value="UniProtKB-UniRule"/>
</dbReference>
<feature type="compositionally biased region" description="Low complexity" evidence="2">
    <location>
        <begin position="35"/>
        <end position="85"/>
    </location>
</feature>
<dbReference type="OMA" id="GTWGRPS"/>
<dbReference type="InterPro" id="IPR035979">
    <property type="entry name" value="RBD_domain_sf"/>
</dbReference>
<gene>
    <name evidence="4" type="primary">ABSGL_07359.1 scaffold 8789</name>
</gene>
<protein>
    <recommendedName>
        <fullName evidence="3">RRM domain-containing protein</fullName>
    </recommendedName>
</protein>
<evidence type="ECO:0000256" key="1">
    <source>
        <dbReference type="PROSITE-ProRule" id="PRU00176"/>
    </source>
</evidence>
<reference evidence="4" key="1">
    <citation type="submission" date="2016-04" db="EMBL/GenBank/DDBJ databases">
        <authorList>
            <person name="Evans L.H."/>
            <person name="Alamgir A."/>
            <person name="Owens N."/>
            <person name="Weber N.D."/>
            <person name="Virtaneva K."/>
            <person name="Barbian K."/>
            <person name="Babar A."/>
            <person name="Rosenke K."/>
        </authorList>
    </citation>
    <scope>NUCLEOTIDE SEQUENCE [LARGE SCALE GENOMIC DNA]</scope>
    <source>
        <strain evidence="4">CBS 101.48</strain>
    </source>
</reference>
<dbReference type="CDD" id="cd00590">
    <property type="entry name" value="RRM_SF"/>
    <property type="match status" value="1"/>
</dbReference>
<feature type="compositionally biased region" description="Low complexity" evidence="2">
    <location>
        <begin position="808"/>
        <end position="830"/>
    </location>
</feature>
<dbReference type="InterPro" id="IPR012677">
    <property type="entry name" value="Nucleotide-bd_a/b_plait_sf"/>
</dbReference>
<evidence type="ECO:0000313" key="4">
    <source>
        <dbReference type="EMBL" id="SAM01616.1"/>
    </source>
</evidence>
<feature type="compositionally biased region" description="Low complexity" evidence="2">
    <location>
        <begin position="1269"/>
        <end position="1288"/>
    </location>
</feature>
<feature type="region of interest" description="Disordered" evidence="2">
    <location>
        <begin position="1269"/>
        <end position="1305"/>
    </location>
</feature>
<feature type="compositionally biased region" description="Basic and acidic residues" evidence="2">
    <location>
        <begin position="669"/>
        <end position="684"/>
    </location>
</feature>
<feature type="compositionally biased region" description="Polar residues" evidence="2">
    <location>
        <begin position="788"/>
        <end position="807"/>
    </location>
</feature>
<dbReference type="InParanoid" id="A0A168P1R8"/>
<feature type="region of interest" description="Disordered" evidence="2">
    <location>
        <begin position="11"/>
        <end position="385"/>
    </location>
</feature>
<feature type="compositionally biased region" description="Basic and acidic residues" evidence="2">
    <location>
        <begin position="747"/>
        <end position="787"/>
    </location>
</feature>
<evidence type="ECO:0000313" key="5">
    <source>
        <dbReference type="Proteomes" id="UP000078561"/>
    </source>
</evidence>
<dbReference type="SMART" id="SM00360">
    <property type="entry name" value="RRM"/>
    <property type="match status" value="1"/>
</dbReference>
<keyword evidence="5" id="KW-1185">Reference proteome</keyword>
<dbReference type="SUPFAM" id="SSF54928">
    <property type="entry name" value="RNA-binding domain, RBD"/>
    <property type="match status" value="1"/>
</dbReference>
<feature type="region of interest" description="Disordered" evidence="2">
    <location>
        <begin position="554"/>
        <end position="851"/>
    </location>
</feature>
<dbReference type="Proteomes" id="UP000078561">
    <property type="component" value="Unassembled WGS sequence"/>
</dbReference>
<name>A0A168P1R8_ABSGL</name>
<evidence type="ECO:0000256" key="2">
    <source>
        <dbReference type="SAM" id="MobiDB-lite"/>
    </source>
</evidence>
<feature type="compositionally biased region" description="Low complexity" evidence="2">
    <location>
        <begin position="838"/>
        <end position="851"/>
    </location>
</feature>
<sequence length="1305" mass="146696">MPPPTFLEKLLKRHDSTWKPLSDSQKKSISTDNQLTLTAPPSSPSSSLSSSSKTPLEGQGQQAQQPQQPQQQQQQQSPKGPLQSQMQAPQKSQIPHGPAQQSQQQSHQGPAQQSQQTQSAPVQQSQQATAQRSLQTQQVPVQQSQQQTQKLQVEQQKQQQEQEMQRKQHEQELKRKQQQQQQQQDELKRRQQQQQQQDELKRKQQQQDEVKRKQQQQDEQKRKQQQQDELKRKQQQEDEMKRKQQQEDELKRKQQQEDELKRKQQLEDERKRKQQQDLDQQKQKQQQLEDEQKRKQQHELDQQKQKQQQLDELKRKQQQLDELKQKQQRLDELKRKQQQEDEQKRKQQQQRHSHTKPDSDGKHSSTQLTGIPIDIPPKNPGQASASSNLIIKRHNVESATPSSSSRAVTQYSASHAAAAARQAEVRNLQHGKAYGKEADVERVDNYHRRLYIPNLPTTATKHDLWDHFESFGVVDVIKREGYAYGFVEFVSLDSCLNALKSKHEFQGITLKVKRSRPRKSRNDSSTYGNYDQTDDVEESYGRPDVFSRLEYPYDTEDTNSDYHHRHHQASGAIDYYQPNNDETYSQSTSSKRRHSSPEPSYYGSSALVETKRRNLTDGSIADSRKRQEDHYYDRSSRDYYSYPSSRDRRPSTSPESSSSRSRTSHRSSSRSDYRQSSESREHSRSRSKPSSYHHDDSAKERQHRATTTTAKDSYAPTMERQRSSGRAAPSDPRKRPASSNTTDSTEPDAKRPCTDNDSTDDKSRTTVDGKDMTKSADDHGKATKDQTTKGTTEVMMSNSKDTTPSAKSTNTAPGTSSSSASTSATHIPPTISFKQQSTTPATNATPTTNANPAAKATLLTRAPPATTTLSTGSTSAPVSITTNSANTSSNGQPLPAKDRSSITTDSQQTAKTAAEKRSDLNTTGQQPASTNRNSSSEPTAIPTAPSSFASFTGRQATPSISFGNSKDNNNNNPEKPVVIQLICAGVALQANTIGDLEDFLTQNLAKAKCRTMFFPAGGSSREDILKQVHMDGVNALILLEPGFEHHENVFLQVYDQHAGGKDSLHFDEYEGISVMDAIYIIQQAIKSTATPAPPAPAPIASLSPPSAAAPLSFLNRTSPRAIKAEPVAPPTFTPPDQQTQRQQQIADDILQQLFYKNGSPSQSNPPTSPSAATVAAKAAQTLLTPTTTFTTPSMTPNGNSSGTNMQNLNLLGQVMNYLEVTEQQHYVPGVHDTRLSMIYQTLSIIKTFQPPLRQEQEHAIVRNLIFHLQPGQQQQQQQQHYGSPYQPHWNHGQPPPPSGPYYNIH</sequence>
<feature type="region of interest" description="Disordered" evidence="2">
    <location>
        <begin position="865"/>
        <end position="971"/>
    </location>
</feature>
<feature type="compositionally biased region" description="Basic and acidic residues" evidence="2">
    <location>
        <begin position="198"/>
        <end position="282"/>
    </location>
</feature>
<keyword evidence="1" id="KW-0694">RNA-binding</keyword>
<feature type="domain" description="RRM" evidence="3">
    <location>
        <begin position="448"/>
        <end position="517"/>
    </location>
</feature>
<organism evidence="4">
    <name type="scientific">Absidia glauca</name>
    <name type="common">Pin mould</name>
    <dbReference type="NCBI Taxonomy" id="4829"/>
    <lineage>
        <taxon>Eukaryota</taxon>
        <taxon>Fungi</taxon>
        <taxon>Fungi incertae sedis</taxon>
        <taxon>Mucoromycota</taxon>
        <taxon>Mucoromycotina</taxon>
        <taxon>Mucoromycetes</taxon>
        <taxon>Mucorales</taxon>
        <taxon>Cunninghamellaceae</taxon>
        <taxon>Absidia</taxon>
    </lineage>
</organism>
<feature type="compositionally biased region" description="Basic and acidic residues" evidence="2">
    <location>
        <begin position="163"/>
        <end position="175"/>
    </location>
</feature>